<evidence type="ECO:0000313" key="1">
    <source>
        <dbReference type="EMBL" id="KAL0264985.1"/>
    </source>
</evidence>
<evidence type="ECO:0000313" key="2">
    <source>
        <dbReference type="Proteomes" id="UP001430584"/>
    </source>
</evidence>
<name>A0ABR3CY98_9PEZI</name>
<keyword evidence="2" id="KW-1185">Reference proteome</keyword>
<comment type="caution">
    <text evidence="1">The sequence shown here is derived from an EMBL/GenBank/DDBJ whole genome shotgun (WGS) entry which is preliminary data.</text>
</comment>
<protein>
    <submittedName>
        <fullName evidence="1">Uncharacterized protein</fullName>
    </submittedName>
</protein>
<gene>
    <name evidence="1" type="ORF">SLS55_000941</name>
</gene>
<organism evidence="1 2">
    <name type="scientific">Diplodia seriata</name>
    <dbReference type="NCBI Taxonomy" id="420778"/>
    <lineage>
        <taxon>Eukaryota</taxon>
        <taxon>Fungi</taxon>
        <taxon>Dikarya</taxon>
        <taxon>Ascomycota</taxon>
        <taxon>Pezizomycotina</taxon>
        <taxon>Dothideomycetes</taxon>
        <taxon>Dothideomycetes incertae sedis</taxon>
        <taxon>Botryosphaeriales</taxon>
        <taxon>Botryosphaeriaceae</taxon>
        <taxon>Diplodia</taxon>
    </lineage>
</organism>
<sequence length="816" mass="91114">MSGSSGATAANSVGLVKSLLDIVAPHGPGFDVANATYQWLIRERVDEETYKTCCQMANGLAYPNDRGMDIQRQLTDADKKTSQASKRSPLRLTTSGSLGRLLAKNPETCYLVSTVAALAKFQDVRFATDTICSMMLDQGGHENGVSMKYYVQRAPILAVMSKIVESIYVNVVNAGHDLKSLPEELGNLHHHYLDDRTLAGIIMGVQRETGDVVLRSDYFLSDLTFWLLSHFHGRLEIFVGRNLLFRKELGNESRNLKMMIRDECSADRSFCSRTEGSVEASVSRNDGVFTFLRGNNDRKFPQPSTRRDFYKYRDEQFSGTYPDRFGLYSGSKYQSTKILNAAESKAVDRVAKGIMKWILNITIEPFYDGSGICFATLLESNKNDRMDKIRIGDLLHRHPGIFNLQTGLEDIPEPVLVPPEPAQSEPDADDYMSVESSYSDEGDPMIDSVFAEKILMWFPAVKDVLRIAQDRCFCYHCTHGSKLSQCKPGCLREGARRRLLVLLAHAIAEAMGASDVSGRCDSEDTLLGTIDVLAEIIQHKRTSWDTWFRLSACVTTGLDWGTFYNVDAEGLSSYAGVQYGSLVVHAAWIDLSRTVELRGSFRIVVEEGCVADVPDTIGYLRCEKDERNHSVSHLPDVLSPAEQLPTDNGLSTSHDDLPDICREADTLKVNTSRTAFRSDNFLYRLLTIVEAGQVLRIVDPSEIVTGLAHSRPGQCKHDPNSPVRGDVNVVTDDFDRILKDWLASEAALSSTIYMTKTFEDPEKINTVLSLVQKGAVIRNPSKLCLNCAIKLAQENELHYIVNWLPSRQHARKRLRA</sequence>
<reference evidence="1 2" key="1">
    <citation type="submission" date="2024-02" db="EMBL/GenBank/DDBJ databases">
        <title>De novo assembly and annotation of 12 fungi associated with fruit tree decline syndrome in Ontario, Canada.</title>
        <authorList>
            <person name="Sulman M."/>
            <person name="Ellouze W."/>
            <person name="Ilyukhin E."/>
        </authorList>
    </citation>
    <scope>NUCLEOTIDE SEQUENCE [LARGE SCALE GENOMIC DNA]</scope>
    <source>
        <strain evidence="1 2">FDS-637</strain>
    </source>
</reference>
<dbReference type="Proteomes" id="UP001430584">
    <property type="component" value="Unassembled WGS sequence"/>
</dbReference>
<proteinExistence type="predicted"/>
<accession>A0ABR3CY98</accession>
<dbReference type="EMBL" id="JAJVCZ030000001">
    <property type="protein sequence ID" value="KAL0264985.1"/>
    <property type="molecule type" value="Genomic_DNA"/>
</dbReference>
<dbReference type="RefSeq" id="XP_066637725.1">
    <property type="nucleotide sequence ID" value="XM_066772446.1"/>
</dbReference>
<dbReference type="GeneID" id="92005026"/>